<dbReference type="PANTHER" id="PTHR43280:SF30">
    <property type="entry name" value="MMSAB OPERON REGULATORY PROTEIN"/>
    <property type="match status" value="1"/>
</dbReference>
<dbReference type="GO" id="GO:0043565">
    <property type="term" value="F:sequence-specific DNA binding"/>
    <property type="evidence" value="ECO:0007669"/>
    <property type="project" value="InterPro"/>
</dbReference>
<dbReference type="InterPro" id="IPR018060">
    <property type="entry name" value="HTH_AraC"/>
</dbReference>
<evidence type="ECO:0000256" key="2">
    <source>
        <dbReference type="ARBA" id="ARBA00023125"/>
    </source>
</evidence>
<dbReference type="SMART" id="SM00342">
    <property type="entry name" value="HTH_ARAC"/>
    <property type="match status" value="1"/>
</dbReference>
<dbReference type="Pfam" id="PF12833">
    <property type="entry name" value="HTH_18"/>
    <property type="match status" value="1"/>
</dbReference>
<proteinExistence type="predicted"/>
<dbReference type="Pfam" id="PF02311">
    <property type="entry name" value="AraC_binding"/>
    <property type="match status" value="1"/>
</dbReference>
<organism evidence="5 6">
    <name type="scientific">Rhizobium esperanzae</name>
    <dbReference type="NCBI Taxonomy" id="1967781"/>
    <lineage>
        <taxon>Bacteria</taxon>
        <taxon>Pseudomonadati</taxon>
        <taxon>Pseudomonadota</taxon>
        <taxon>Alphaproteobacteria</taxon>
        <taxon>Hyphomicrobiales</taxon>
        <taxon>Rhizobiaceae</taxon>
        <taxon>Rhizobium/Agrobacterium group</taxon>
        <taxon>Rhizobium</taxon>
    </lineage>
</organism>
<accession>A0A246DST3</accession>
<dbReference type="EMBL" id="MXPU01000012">
    <property type="protein sequence ID" value="OWO93424.1"/>
    <property type="molecule type" value="Genomic_DNA"/>
</dbReference>
<name>A0A246DST3_9HYPH</name>
<evidence type="ECO:0000256" key="1">
    <source>
        <dbReference type="ARBA" id="ARBA00023015"/>
    </source>
</evidence>
<feature type="domain" description="HTH araC/xylS-type" evidence="4">
    <location>
        <begin position="171"/>
        <end position="269"/>
    </location>
</feature>
<dbReference type="InterPro" id="IPR003313">
    <property type="entry name" value="AraC-bd"/>
</dbReference>
<comment type="caution">
    <text evidence="5">The sequence shown here is derived from an EMBL/GenBank/DDBJ whole genome shotgun (WGS) entry which is preliminary data.</text>
</comment>
<dbReference type="InterPro" id="IPR037923">
    <property type="entry name" value="HTH-like"/>
</dbReference>
<dbReference type="SUPFAM" id="SSF51215">
    <property type="entry name" value="Regulatory protein AraC"/>
    <property type="match status" value="1"/>
</dbReference>
<evidence type="ECO:0000313" key="6">
    <source>
        <dbReference type="Proteomes" id="UP000197269"/>
    </source>
</evidence>
<evidence type="ECO:0000256" key="3">
    <source>
        <dbReference type="ARBA" id="ARBA00023163"/>
    </source>
</evidence>
<keyword evidence="2" id="KW-0238">DNA-binding</keyword>
<dbReference type="SUPFAM" id="SSF46689">
    <property type="entry name" value="Homeodomain-like"/>
    <property type="match status" value="2"/>
</dbReference>
<evidence type="ECO:0000259" key="4">
    <source>
        <dbReference type="PROSITE" id="PS01124"/>
    </source>
</evidence>
<keyword evidence="3" id="KW-0804">Transcription</keyword>
<keyword evidence="1" id="KW-0805">Transcription regulation</keyword>
<reference evidence="5 6" key="1">
    <citation type="submission" date="2017-03" db="EMBL/GenBank/DDBJ databases">
        <title>Genome of strain Rhizobium sp. CNPSo 668.</title>
        <authorList>
            <person name="Ribeiro R."/>
        </authorList>
    </citation>
    <scope>NUCLEOTIDE SEQUENCE [LARGE SCALE GENOMIC DNA]</scope>
    <source>
        <strain evidence="5 6">CNPSo 668</strain>
    </source>
</reference>
<gene>
    <name evidence="5" type="ORF">B5E41_19095</name>
</gene>
<dbReference type="Gene3D" id="1.10.10.60">
    <property type="entry name" value="Homeodomain-like"/>
    <property type="match status" value="2"/>
</dbReference>
<sequence>MREADAIYRSPLAAAGGLAVIGSGRQHARHAVKDRKLPSFAAVLVERGQGFLETTVGGRQRVEGPALFWLFPNRLHSYGPDDAGWDERWALFEGSFTRDFLRMRLIGERHPLVRLRQIEEVVRLFARLHADLVDDSHLGQASAALALHGIVIATARQASAAAGREGEDATGDLVETLRGRALQPLDLASFAAEHGISPATLRRKFIAETGMPPKDFQLRARIDHAKQLLVTSDEKIETVAAMVGIEDPFYFSRVFREREGCSPREFRMRYKRG</sequence>
<dbReference type="Proteomes" id="UP000197269">
    <property type="component" value="Unassembled WGS sequence"/>
</dbReference>
<dbReference type="PANTHER" id="PTHR43280">
    <property type="entry name" value="ARAC-FAMILY TRANSCRIPTIONAL REGULATOR"/>
    <property type="match status" value="1"/>
</dbReference>
<protein>
    <submittedName>
        <fullName evidence="5">AraC family transcriptional regulator</fullName>
    </submittedName>
</protein>
<dbReference type="InterPro" id="IPR009057">
    <property type="entry name" value="Homeodomain-like_sf"/>
</dbReference>
<dbReference type="PROSITE" id="PS00041">
    <property type="entry name" value="HTH_ARAC_FAMILY_1"/>
    <property type="match status" value="1"/>
</dbReference>
<dbReference type="GO" id="GO:0003700">
    <property type="term" value="F:DNA-binding transcription factor activity"/>
    <property type="evidence" value="ECO:0007669"/>
    <property type="project" value="InterPro"/>
</dbReference>
<dbReference type="RefSeq" id="WP_088395686.1">
    <property type="nucleotide sequence ID" value="NZ_MXPU01000012.1"/>
</dbReference>
<evidence type="ECO:0000313" key="5">
    <source>
        <dbReference type="EMBL" id="OWO93424.1"/>
    </source>
</evidence>
<dbReference type="PROSITE" id="PS01124">
    <property type="entry name" value="HTH_ARAC_FAMILY_2"/>
    <property type="match status" value="1"/>
</dbReference>
<dbReference type="AlphaFoldDB" id="A0A246DST3"/>
<dbReference type="InterPro" id="IPR018062">
    <property type="entry name" value="HTH_AraC-typ_CS"/>
</dbReference>